<dbReference type="InParanoid" id="F7BK67"/>
<organism evidence="1 2">
    <name type="scientific">Ciona intestinalis</name>
    <name type="common">Transparent sea squirt</name>
    <name type="synonym">Ascidia intestinalis</name>
    <dbReference type="NCBI Taxonomy" id="7719"/>
    <lineage>
        <taxon>Eukaryota</taxon>
        <taxon>Metazoa</taxon>
        <taxon>Chordata</taxon>
        <taxon>Tunicata</taxon>
        <taxon>Ascidiacea</taxon>
        <taxon>Phlebobranchia</taxon>
        <taxon>Cionidae</taxon>
        <taxon>Ciona</taxon>
    </lineage>
</organism>
<reference evidence="1" key="4">
    <citation type="submission" date="2025-09" db="UniProtKB">
        <authorList>
            <consortium name="Ensembl"/>
        </authorList>
    </citation>
    <scope>IDENTIFICATION</scope>
</reference>
<sequence length="50" mass="6021">MVIISHMPLKLREKTFKGRIYKILFIIFVLLNQNSQKYQEKRSKSLKIPT</sequence>
<accession>F7BK67</accession>
<protein>
    <submittedName>
        <fullName evidence="1">Uncharacterized protein</fullName>
    </submittedName>
</protein>
<reference evidence="2" key="1">
    <citation type="journal article" date="2002" name="Science">
        <title>The draft genome of Ciona intestinalis: insights into chordate and vertebrate origins.</title>
        <authorList>
            <person name="Dehal P."/>
            <person name="Satou Y."/>
            <person name="Campbell R.K."/>
            <person name="Chapman J."/>
            <person name="Degnan B."/>
            <person name="De Tomaso A."/>
            <person name="Davidson B."/>
            <person name="Di Gregorio A."/>
            <person name="Gelpke M."/>
            <person name="Goodstein D.M."/>
            <person name="Harafuji N."/>
            <person name="Hastings K.E."/>
            <person name="Ho I."/>
            <person name="Hotta K."/>
            <person name="Huang W."/>
            <person name="Kawashima T."/>
            <person name="Lemaire P."/>
            <person name="Martinez D."/>
            <person name="Meinertzhagen I.A."/>
            <person name="Necula S."/>
            <person name="Nonaka M."/>
            <person name="Putnam N."/>
            <person name="Rash S."/>
            <person name="Saiga H."/>
            <person name="Satake M."/>
            <person name="Terry A."/>
            <person name="Yamada L."/>
            <person name="Wang H.G."/>
            <person name="Awazu S."/>
            <person name="Azumi K."/>
            <person name="Boore J."/>
            <person name="Branno M."/>
            <person name="Chin-Bow S."/>
            <person name="DeSantis R."/>
            <person name="Doyle S."/>
            <person name="Francino P."/>
            <person name="Keys D.N."/>
            <person name="Haga S."/>
            <person name="Hayashi H."/>
            <person name="Hino K."/>
            <person name="Imai K.S."/>
            <person name="Inaba K."/>
            <person name="Kano S."/>
            <person name="Kobayashi K."/>
            <person name="Kobayashi M."/>
            <person name="Lee B.I."/>
            <person name="Makabe K.W."/>
            <person name="Manohar C."/>
            <person name="Matassi G."/>
            <person name="Medina M."/>
            <person name="Mochizuki Y."/>
            <person name="Mount S."/>
            <person name="Morishita T."/>
            <person name="Miura S."/>
            <person name="Nakayama A."/>
            <person name="Nishizaka S."/>
            <person name="Nomoto H."/>
            <person name="Ohta F."/>
            <person name="Oishi K."/>
            <person name="Rigoutsos I."/>
            <person name="Sano M."/>
            <person name="Sasaki A."/>
            <person name="Sasakura Y."/>
            <person name="Shoguchi E."/>
            <person name="Shin-i T."/>
            <person name="Spagnuolo A."/>
            <person name="Stainier D."/>
            <person name="Suzuki M.M."/>
            <person name="Tassy O."/>
            <person name="Takatori N."/>
            <person name="Tokuoka M."/>
            <person name="Yagi K."/>
            <person name="Yoshizaki F."/>
            <person name="Wada S."/>
            <person name="Zhang C."/>
            <person name="Hyatt P.D."/>
            <person name="Larimer F."/>
            <person name="Detter C."/>
            <person name="Doggett N."/>
            <person name="Glavina T."/>
            <person name="Hawkins T."/>
            <person name="Richardson P."/>
            <person name="Lucas S."/>
            <person name="Kohara Y."/>
            <person name="Levine M."/>
            <person name="Satoh N."/>
            <person name="Rokhsar D.S."/>
        </authorList>
    </citation>
    <scope>NUCLEOTIDE SEQUENCE [LARGE SCALE GENOMIC DNA]</scope>
</reference>
<reference evidence="1" key="2">
    <citation type="journal article" date="2008" name="Genome Biol.">
        <title>Improved genome assembly and evidence-based global gene model set for the chordate Ciona intestinalis: new insight into intron and operon populations.</title>
        <authorList>
            <person name="Satou Y."/>
            <person name="Mineta K."/>
            <person name="Ogasawara M."/>
            <person name="Sasakura Y."/>
            <person name="Shoguchi E."/>
            <person name="Ueno K."/>
            <person name="Yamada L."/>
            <person name="Matsumoto J."/>
            <person name="Wasserscheid J."/>
            <person name="Dewar K."/>
            <person name="Wiley G.B."/>
            <person name="Macmil S.L."/>
            <person name="Roe B.A."/>
            <person name="Zeller R.W."/>
            <person name="Hastings K.E."/>
            <person name="Lemaire P."/>
            <person name="Lindquist E."/>
            <person name="Endo T."/>
            <person name="Hotta K."/>
            <person name="Inaba K."/>
        </authorList>
    </citation>
    <scope>NUCLEOTIDE SEQUENCE [LARGE SCALE GENOMIC DNA]</scope>
    <source>
        <strain evidence="1">wild type</strain>
    </source>
</reference>
<dbReference type="EMBL" id="EAAA01001998">
    <property type="status" value="NOT_ANNOTATED_CDS"/>
    <property type="molecule type" value="Genomic_DNA"/>
</dbReference>
<evidence type="ECO:0000313" key="1">
    <source>
        <dbReference type="Ensembl" id="ENSCINP00000024739.1"/>
    </source>
</evidence>
<name>F7BK67_CIOIN</name>
<dbReference type="Proteomes" id="UP000008144">
    <property type="component" value="Chromosome 4"/>
</dbReference>
<reference evidence="1" key="3">
    <citation type="submission" date="2025-08" db="UniProtKB">
        <authorList>
            <consortium name="Ensembl"/>
        </authorList>
    </citation>
    <scope>IDENTIFICATION</scope>
</reference>
<keyword evidence="2" id="KW-1185">Reference proteome</keyword>
<dbReference type="HOGENOM" id="CLU_3124464_0_0_1"/>
<dbReference type="AlphaFoldDB" id="F7BK67"/>
<evidence type="ECO:0000313" key="2">
    <source>
        <dbReference type="Proteomes" id="UP000008144"/>
    </source>
</evidence>
<dbReference type="Ensembl" id="ENSCINT00000024985.1">
    <property type="protein sequence ID" value="ENSCINP00000024739.1"/>
    <property type="gene ID" value="ENSCING00000013491.1"/>
</dbReference>
<proteinExistence type="predicted"/>